<dbReference type="InterPro" id="IPR057252">
    <property type="entry name" value="CoiA_C"/>
</dbReference>
<dbReference type="Pfam" id="PF25166">
    <property type="entry name" value="CoiA_C"/>
    <property type="match status" value="1"/>
</dbReference>
<name>A0A2N0ZF62_9BACI</name>
<sequence length="397" mass="46855">MLMAISKEGKVIQLDRKTSELRLNQLKLEAQFFCPECEEALILKAGSKRIPHFSHKRKSDCFESYERETKKHLDGKQLLYEWLTNQGLRPDMESYYHEIRQRADLGYTLHNIKNAIEYQCSIIPEELLLKRNQCYIQAGIRPLWILSDDHYHRKGSQKLSLSSFQYLFLQINASGQTVIPFFSPQTNTFLLIHHLMPLTPKSALGKLSFRSLSNIPIHQMLRGSIEPIHFSRWQTEIRRMKTYANIQFGLFPRTFLDELYQSSIYPASLPPEIGIPVKNAYYIATSPIQWQTYLYLDVFRFRKTFSLHEIYNSFKKRCLNKHIKLRALSFGIEGGGLVAVREYVEVLRKLRILSTSNHFDYYLEKPIQMEDNLQHLLEIEKNFYQQYGEKIMRNAIK</sequence>
<dbReference type="InterPro" id="IPR010330">
    <property type="entry name" value="CoiA_nuc"/>
</dbReference>
<dbReference type="PIRSF" id="PIRSF007487">
    <property type="entry name" value="Competence-induced_CoiA_bac"/>
    <property type="match status" value="1"/>
</dbReference>
<comment type="caution">
    <text evidence="4">The sequence shown here is derived from an EMBL/GenBank/DDBJ whole genome shotgun (WGS) entry which is preliminary data.</text>
</comment>
<gene>
    <name evidence="4" type="ORF">CWS20_14975</name>
</gene>
<evidence type="ECO:0000259" key="3">
    <source>
        <dbReference type="Pfam" id="PF25166"/>
    </source>
</evidence>
<feature type="domain" description="Competence protein CoiA nuclease-like" evidence="1">
    <location>
        <begin position="68"/>
        <end position="222"/>
    </location>
</feature>
<feature type="domain" description="Competence protein CoiA-like N-terminal" evidence="2">
    <location>
        <begin position="20"/>
        <end position="61"/>
    </location>
</feature>
<dbReference type="InterPro" id="IPR057253">
    <property type="entry name" value="CoiA-like_N"/>
</dbReference>
<feature type="domain" description="Competence protein CoiA C-terminal" evidence="3">
    <location>
        <begin position="232"/>
        <end position="375"/>
    </location>
</feature>
<dbReference type="Pfam" id="PF25164">
    <property type="entry name" value="CoiA_N"/>
    <property type="match status" value="1"/>
</dbReference>
<evidence type="ECO:0000313" key="4">
    <source>
        <dbReference type="EMBL" id="PKG28145.1"/>
    </source>
</evidence>
<organism evidence="4 5">
    <name type="scientific">Cytobacillus horneckiae</name>
    <dbReference type="NCBI Taxonomy" id="549687"/>
    <lineage>
        <taxon>Bacteria</taxon>
        <taxon>Bacillati</taxon>
        <taxon>Bacillota</taxon>
        <taxon>Bacilli</taxon>
        <taxon>Bacillales</taxon>
        <taxon>Bacillaceae</taxon>
        <taxon>Cytobacillus</taxon>
    </lineage>
</organism>
<dbReference type="InterPro" id="IPR021176">
    <property type="entry name" value="Competence-induced_CoiA"/>
</dbReference>
<reference evidence="4 5" key="1">
    <citation type="journal article" date="2010" name="Int. J. Syst. Evol. Microbiol.">
        <title>Bacillus horneckiae sp. nov., isolated from a spacecraft-assembly clean room.</title>
        <authorList>
            <person name="Vaishampayan P."/>
            <person name="Probst A."/>
            <person name="Krishnamurthi S."/>
            <person name="Ghosh S."/>
            <person name="Osman S."/>
            <person name="McDowall A."/>
            <person name="Ruckmani A."/>
            <person name="Mayilraj S."/>
            <person name="Venkateswaran K."/>
        </authorList>
    </citation>
    <scope>NUCLEOTIDE SEQUENCE [LARGE SCALE GENOMIC DNA]</scope>
    <source>
        <strain evidence="5">1PO1SC</strain>
    </source>
</reference>
<dbReference type="EMBL" id="PISD01000031">
    <property type="protein sequence ID" value="PKG28145.1"/>
    <property type="molecule type" value="Genomic_DNA"/>
</dbReference>
<protein>
    <recommendedName>
        <fullName evidence="6">Competence protein CoiA</fullName>
    </recommendedName>
</protein>
<dbReference type="Proteomes" id="UP000233343">
    <property type="component" value="Unassembled WGS sequence"/>
</dbReference>
<accession>A0A2N0ZF62</accession>
<dbReference type="AlphaFoldDB" id="A0A2N0ZF62"/>
<evidence type="ECO:0008006" key="6">
    <source>
        <dbReference type="Google" id="ProtNLM"/>
    </source>
</evidence>
<proteinExistence type="predicted"/>
<evidence type="ECO:0000259" key="2">
    <source>
        <dbReference type="Pfam" id="PF25164"/>
    </source>
</evidence>
<keyword evidence="5" id="KW-1185">Reference proteome</keyword>
<dbReference type="Pfam" id="PF06054">
    <property type="entry name" value="CoiA_nuc"/>
    <property type="match status" value="1"/>
</dbReference>
<evidence type="ECO:0000259" key="1">
    <source>
        <dbReference type="Pfam" id="PF06054"/>
    </source>
</evidence>
<evidence type="ECO:0000313" key="5">
    <source>
        <dbReference type="Proteomes" id="UP000233343"/>
    </source>
</evidence>